<keyword evidence="3" id="KW-0964">Secreted</keyword>
<name>A0A1B0CI74_LUTLO</name>
<evidence type="ECO:0000256" key="1">
    <source>
        <dbReference type="ARBA" id="ARBA00004613"/>
    </source>
</evidence>
<evidence type="ECO:0000256" key="3">
    <source>
        <dbReference type="ARBA" id="ARBA00022525"/>
    </source>
</evidence>
<dbReference type="Pfam" id="PF03022">
    <property type="entry name" value="MRJP"/>
    <property type="match status" value="1"/>
</dbReference>
<dbReference type="InterPro" id="IPR017996">
    <property type="entry name" value="MRJP/yellow-related"/>
</dbReference>
<evidence type="ECO:0000256" key="4">
    <source>
        <dbReference type="ARBA" id="ARBA00022729"/>
    </source>
</evidence>
<dbReference type="PANTHER" id="PTHR10009">
    <property type="entry name" value="PROTEIN YELLOW-RELATED"/>
    <property type="match status" value="1"/>
</dbReference>
<comment type="similarity">
    <text evidence="2">Belongs to the major royal jelly protein family.</text>
</comment>
<dbReference type="EnsemblMetazoa" id="LLOJ004136-RA">
    <property type="protein sequence ID" value="LLOJ004136-PA"/>
    <property type="gene ID" value="LLOJ004136"/>
</dbReference>
<keyword evidence="6" id="KW-1185">Reference proteome</keyword>
<organism evidence="5 6">
    <name type="scientific">Lutzomyia longipalpis</name>
    <name type="common">Sand fly</name>
    <dbReference type="NCBI Taxonomy" id="7200"/>
    <lineage>
        <taxon>Eukaryota</taxon>
        <taxon>Metazoa</taxon>
        <taxon>Ecdysozoa</taxon>
        <taxon>Arthropoda</taxon>
        <taxon>Hexapoda</taxon>
        <taxon>Insecta</taxon>
        <taxon>Pterygota</taxon>
        <taxon>Neoptera</taxon>
        <taxon>Endopterygota</taxon>
        <taxon>Diptera</taxon>
        <taxon>Nematocera</taxon>
        <taxon>Psychodoidea</taxon>
        <taxon>Psychodidae</taxon>
        <taxon>Lutzomyia</taxon>
        <taxon>Lutzomyia</taxon>
    </lineage>
</organism>
<dbReference type="Gene3D" id="2.120.10.30">
    <property type="entry name" value="TolB, C-terminal domain"/>
    <property type="match status" value="1"/>
</dbReference>
<proteinExistence type="inferred from homology"/>
<evidence type="ECO:0000256" key="2">
    <source>
        <dbReference type="ARBA" id="ARBA00009127"/>
    </source>
</evidence>
<dbReference type="AlphaFoldDB" id="A0A1B0CI74"/>
<dbReference type="InterPro" id="IPR011042">
    <property type="entry name" value="6-blade_b-propeller_TolB-like"/>
</dbReference>
<protein>
    <recommendedName>
        <fullName evidence="7">Protein yellow</fullName>
    </recommendedName>
</protein>
<accession>A0A1B0CI74</accession>
<evidence type="ECO:0000313" key="5">
    <source>
        <dbReference type="EnsemblMetazoa" id="LLOJ004136-PA"/>
    </source>
</evidence>
<reference evidence="5" key="1">
    <citation type="submission" date="2020-05" db="UniProtKB">
        <authorList>
            <consortium name="EnsemblMetazoa"/>
        </authorList>
    </citation>
    <scope>IDENTIFICATION</scope>
    <source>
        <strain evidence="5">Jacobina</strain>
    </source>
</reference>
<keyword evidence="4" id="KW-0732">Signal</keyword>
<comment type="subcellular location">
    <subcellularLocation>
        <location evidence="1">Secreted</location>
    </subcellularLocation>
</comment>
<dbReference type="GO" id="GO:0005576">
    <property type="term" value="C:extracellular region"/>
    <property type="evidence" value="ECO:0007669"/>
    <property type="project" value="UniProtKB-SubCell"/>
</dbReference>
<sequence length="159" mass="17902">MAVGKPLPDGSRLVYFHALSSTKEFAVPNKVLQNETYSTGSDAYYEYKLLGDRGQNSQSTAEFYDPSTEVIFYTQVNRDAIGCWNTNKPFNPDNQGLVDSDSEALVFPNDLKVDPSGTLWVLSDRMPAFIYKQLDPQQHNFRILRANTKQIIQGTPCDP</sequence>
<dbReference type="Proteomes" id="UP000092461">
    <property type="component" value="Unassembled WGS sequence"/>
</dbReference>
<evidence type="ECO:0000313" key="6">
    <source>
        <dbReference type="Proteomes" id="UP000092461"/>
    </source>
</evidence>
<dbReference type="VEuPathDB" id="VectorBase:LLONM1_003249"/>
<dbReference type="PANTHER" id="PTHR10009:SF11">
    <property type="entry name" value="RH54244P"/>
    <property type="match status" value="1"/>
</dbReference>
<dbReference type="VEuPathDB" id="VectorBase:LLOJ004136"/>
<dbReference type="EMBL" id="AJWK01013066">
    <property type="status" value="NOT_ANNOTATED_CDS"/>
    <property type="molecule type" value="Genomic_DNA"/>
</dbReference>
<evidence type="ECO:0008006" key="7">
    <source>
        <dbReference type="Google" id="ProtNLM"/>
    </source>
</evidence>